<dbReference type="EMBL" id="CP069023">
    <property type="protein sequence ID" value="QRC90860.1"/>
    <property type="molecule type" value="Genomic_DNA"/>
</dbReference>
<dbReference type="GO" id="GO:0005739">
    <property type="term" value="C:mitochondrion"/>
    <property type="evidence" value="ECO:0007669"/>
    <property type="project" value="UniProtKB-SubCell"/>
</dbReference>
<dbReference type="AlphaFoldDB" id="A0A7U2ETJ3"/>
<feature type="region of interest" description="Disordered" evidence="4">
    <location>
        <begin position="259"/>
        <end position="287"/>
    </location>
</feature>
<evidence type="ECO:0008006" key="7">
    <source>
        <dbReference type="Google" id="ProtNLM"/>
    </source>
</evidence>
<dbReference type="Gene3D" id="3.10.450.240">
    <property type="match status" value="1"/>
</dbReference>
<feature type="compositionally biased region" description="Basic and acidic residues" evidence="4">
    <location>
        <begin position="272"/>
        <end position="281"/>
    </location>
</feature>
<proteinExistence type="predicted"/>
<evidence type="ECO:0000256" key="1">
    <source>
        <dbReference type="ARBA" id="ARBA00004173"/>
    </source>
</evidence>
<name>A0A7U2ETJ3_PHANO</name>
<dbReference type="VEuPathDB" id="FungiDB:JI435_003840"/>
<dbReference type="OrthoDB" id="19619at2759"/>
<reference evidence="6" key="1">
    <citation type="journal article" date="2021" name="BMC Genomics">
        <title>Chromosome-level genome assembly and manually-curated proteome of model necrotroph Parastagonospora nodorum Sn15 reveals a genome-wide trove of candidate effector homologs, and redundancy of virulence-related functions within an accessory chromosome.</title>
        <authorList>
            <person name="Bertazzoni S."/>
            <person name="Jones D.A.B."/>
            <person name="Phan H.T."/>
            <person name="Tan K.-C."/>
            <person name="Hane J.K."/>
        </authorList>
    </citation>
    <scope>NUCLEOTIDE SEQUENCE [LARGE SCALE GENOMIC DNA]</scope>
    <source>
        <strain evidence="6">SN15 / ATCC MYA-4574 / FGSC 10173)</strain>
    </source>
</reference>
<dbReference type="PANTHER" id="PTHR28554:SF1">
    <property type="entry name" value="LARGE RIBOSOMAL SUBUNIT PROTEIN ML45"/>
    <property type="match status" value="1"/>
</dbReference>
<feature type="compositionally biased region" description="Polar residues" evidence="4">
    <location>
        <begin position="31"/>
        <end position="42"/>
    </location>
</feature>
<keyword evidence="2" id="KW-0809">Transit peptide</keyword>
<evidence type="ECO:0000313" key="5">
    <source>
        <dbReference type="EMBL" id="QRC90860.1"/>
    </source>
</evidence>
<dbReference type="RefSeq" id="XP_001791071.1">
    <property type="nucleotide sequence ID" value="XM_001791019.1"/>
</dbReference>
<dbReference type="OMA" id="QYCKREN"/>
<keyword evidence="6" id="KW-1185">Reference proteome</keyword>
<feature type="compositionally biased region" description="Low complexity" evidence="4">
    <location>
        <begin position="43"/>
        <end position="54"/>
    </location>
</feature>
<feature type="region of interest" description="Disordered" evidence="4">
    <location>
        <begin position="22"/>
        <end position="54"/>
    </location>
</feature>
<evidence type="ECO:0000256" key="2">
    <source>
        <dbReference type="ARBA" id="ARBA00022946"/>
    </source>
</evidence>
<organism evidence="5 6">
    <name type="scientific">Phaeosphaeria nodorum (strain SN15 / ATCC MYA-4574 / FGSC 10173)</name>
    <name type="common">Glume blotch fungus</name>
    <name type="synonym">Parastagonospora nodorum</name>
    <dbReference type="NCBI Taxonomy" id="321614"/>
    <lineage>
        <taxon>Eukaryota</taxon>
        <taxon>Fungi</taxon>
        <taxon>Dikarya</taxon>
        <taxon>Ascomycota</taxon>
        <taxon>Pezizomycotina</taxon>
        <taxon>Dothideomycetes</taxon>
        <taxon>Pleosporomycetidae</taxon>
        <taxon>Pleosporales</taxon>
        <taxon>Pleosporineae</taxon>
        <taxon>Phaeosphaeriaceae</taxon>
        <taxon>Parastagonospora</taxon>
    </lineage>
</organism>
<evidence type="ECO:0000256" key="4">
    <source>
        <dbReference type="SAM" id="MobiDB-lite"/>
    </source>
</evidence>
<dbReference type="KEGG" id="pno:SNOG_00384"/>
<accession>A0A7U2ETJ3</accession>
<protein>
    <recommendedName>
        <fullName evidence="7">Tim44-like domain-containing protein</fullName>
    </recommendedName>
</protein>
<keyword evidence="3" id="KW-0496">Mitochondrion</keyword>
<evidence type="ECO:0000313" key="6">
    <source>
        <dbReference type="Proteomes" id="UP000663193"/>
    </source>
</evidence>
<dbReference type="Proteomes" id="UP000663193">
    <property type="component" value="Chromosome 1"/>
</dbReference>
<sequence length="345" mass="38827">MSSNLPLRTIRIPALRNQCLHQQRRHAQSPRAFSTTSPQAFASSSPRLRGGSSLGQDRAITRAATRTMIGPAPKVNEIKAQEEGALSDDIGLLQDTVVRAPWGRLPGMWTPGFWGYMWKLIKSKGTSLYSRILYKRCIYKTGWGRFTAIDAGNKSYIKDRAMNLYIQLYVNFARGDMSPVSQFCLSPVLRSFQDRIAARGPLTMEWQLTKTPSMRIVSHRASLFGEDQPDTAYRQAVIRIVSTQKLTVKPSVVSMGTSSSVSKSVNRTRSRKSIEESHEVDGDTAFPESTQPRKVVEYFVLQRRVIKGQEEDWKIWGFTQASTPAKIEDDEAYWRKTLNSQAAGA</sequence>
<comment type="subcellular location">
    <subcellularLocation>
        <location evidence="1">Mitochondrion</location>
    </subcellularLocation>
</comment>
<dbReference type="InterPro" id="IPR051975">
    <property type="entry name" value="mtLSU_mL45"/>
</dbReference>
<gene>
    <name evidence="5" type="ORF">JI435_003840</name>
</gene>
<evidence type="ECO:0000256" key="3">
    <source>
        <dbReference type="ARBA" id="ARBA00023128"/>
    </source>
</evidence>
<dbReference type="PANTHER" id="PTHR28554">
    <property type="entry name" value="39S RIBOSOMAL PROTEIN L45, MITOCHONDRIAL"/>
    <property type="match status" value="1"/>
</dbReference>